<protein>
    <submittedName>
        <fullName evidence="1">Uncharacterized protein</fullName>
    </submittedName>
</protein>
<sequence length="112" mass="12188">MVEAGVDSVTVTTSIPLSYPGSVERNRSTDRFSSCSVKHTRGLSQKIAKEAHVRVPAAPAEKIKDFDANVYHTAAEILAAEMADAGVHEYSGPPRIRCVTTFWLWPKASTTI</sequence>
<accession>A0A316HWH9</accession>
<proteinExistence type="predicted"/>
<reference evidence="1 2" key="1">
    <citation type="submission" date="2018-05" db="EMBL/GenBank/DDBJ databases">
        <title>Genomic Encyclopedia of Type Strains, Phase IV (KMG-IV): sequencing the most valuable type-strain genomes for metagenomic binning, comparative biology and taxonomic classification.</title>
        <authorList>
            <person name="Goeker M."/>
        </authorList>
    </citation>
    <scope>NUCLEOTIDE SEQUENCE [LARGE SCALE GENOMIC DNA]</scope>
    <source>
        <strain evidence="1 2">DSM 45480</strain>
    </source>
</reference>
<dbReference type="Proteomes" id="UP000246005">
    <property type="component" value="Unassembled WGS sequence"/>
</dbReference>
<name>A0A316HWH9_9PSEU</name>
<dbReference type="AlphaFoldDB" id="A0A316HWH9"/>
<evidence type="ECO:0000313" key="1">
    <source>
        <dbReference type="EMBL" id="PWK85066.1"/>
    </source>
</evidence>
<comment type="caution">
    <text evidence="1">The sequence shown here is derived from an EMBL/GenBank/DDBJ whole genome shotgun (WGS) entry which is preliminary data.</text>
</comment>
<evidence type="ECO:0000313" key="2">
    <source>
        <dbReference type="Proteomes" id="UP000246005"/>
    </source>
</evidence>
<dbReference type="EMBL" id="QGHB01000007">
    <property type="protein sequence ID" value="PWK85066.1"/>
    <property type="molecule type" value="Genomic_DNA"/>
</dbReference>
<organism evidence="1 2">
    <name type="scientific">Lentzea atacamensis</name>
    <dbReference type="NCBI Taxonomy" id="531938"/>
    <lineage>
        <taxon>Bacteria</taxon>
        <taxon>Bacillati</taxon>
        <taxon>Actinomycetota</taxon>
        <taxon>Actinomycetes</taxon>
        <taxon>Pseudonocardiales</taxon>
        <taxon>Pseudonocardiaceae</taxon>
        <taxon>Lentzea</taxon>
    </lineage>
</organism>
<gene>
    <name evidence="1" type="ORF">C8D88_107273</name>
</gene>